<accession>A0A9W8DU94</accession>
<dbReference type="Proteomes" id="UP001150538">
    <property type="component" value="Unassembled WGS sequence"/>
</dbReference>
<dbReference type="EMBL" id="JANBPU010000035">
    <property type="protein sequence ID" value="KAJ1918949.1"/>
    <property type="molecule type" value="Genomic_DNA"/>
</dbReference>
<evidence type="ECO:0000256" key="4">
    <source>
        <dbReference type="ARBA" id="ARBA00022723"/>
    </source>
</evidence>
<dbReference type="InterPro" id="IPR007719">
    <property type="entry name" value="PCS_N"/>
</dbReference>
<dbReference type="Pfam" id="PF05023">
    <property type="entry name" value="Phytochelatin"/>
    <property type="match status" value="1"/>
</dbReference>
<keyword evidence="4" id="KW-0479">Metal-binding</keyword>
<dbReference type="GO" id="GO:0010273">
    <property type="term" value="P:detoxification of copper ion"/>
    <property type="evidence" value="ECO:0007669"/>
    <property type="project" value="TreeGrafter"/>
</dbReference>
<dbReference type="SUPFAM" id="SSF54001">
    <property type="entry name" value="Cysteine proteinases"/>
    <property type="match status" value="1"/>
</dbReference>
<evidence type="ECO:0000256" key="2">
    <source>
        <dbReference type="ARBA" id="ARBA00022539"/>
    </source>
</evidence>
<sequence length="300" mass="33555">MARNWLSGMRSATTITAETTNKSTIPQQKSFYRRQLPSHLTSFTSPEGRRVFKETLNDGYAEGYFNLAGNFTTQSEPAYCGPSSLAMVLNALEVDPGQTWKGAWRWYSDELLQACEPKEHMKTKGITFDQFGCLATAHCDTIAKRGGQVSYAEFLEDIKMTSQSNNTFMVLSFSRKVLGQTGDGHFSPIGGYHRASNQALVLDTARYKYPMWFGSVDLLFNAMQPVDKDTGKPRGYFLLNRKGEMTVTAQRNTAAQGPMDSRSYAEQTISLPECPPYVIPTTIHCNCKHSNRVCDSQARL</sequence>
<evidence type="ECO:0000256" key="1">
    <source>
        <dbReference type="ARBA" id="ARBA00012468"/>
    </source>
</evidence>
<dbReference type="EC" id="2.3.2.15" evidence="1"/>
<dbReference type="GO" id="GO:0016756">
    <property type="term" value="F:glutathione gamma-glutamylcysteinyltransferase activity"/>
    <property type="evidence" value="ECO:0007669"/>
    <property type="project" value="UniProtKB-EC"/>
</dbReference>
<dbReference type="PANTHER" id="PTHR33447">
    <property type="entry name" value="GLUTATHIONE GAMMA-GLUTAMYLCYSTEINYLTRANSFERASE"/>
    <property type="match status" value="1"/>
</dbReference>
<keyword evidence="2" id="KW-0104">Cadmium</keyword>
<feature type="domain" description="Peptidase C83" evidence="5">
    <location>
        <begin position="26"/>
        <end position="244"/>
    </location>
</feature>
<dbReference type="GO" id="GO:0046938">
    <property type="term" value="P:phytochelatin biosynthetic process"/>
    <property type="evidence" value="ECO:0007669"/>
    <property type="project" value="InterPro"/>
</dbReference>
<dbReference type="PROSITE" id="PS51443">
    <property type="entry name" value="PCS"/>
    <property type="match status" value="1"/>
</dbReference>
<evidence type="ECO:0000259" key="5">
    <source>
        <dbReference type="PROSITE" id="PS51443"/>
    </source>
</evidence>
<keyword evidence="3" id="KW-0808">Transferase</keyword>
<dbReference type="GO" id="GO:0046872">
    <property type="term" value="F:metal ion binding"/>
    <property type="evidence" value="ECO:0007669"/>
    <property type="project" value="UniProtKB-KW"/>
</dbReference>
<gene>
    <name evidence="6" type="ORF">H4219_002305</name>
</gene>
<dbReference type="InterPro" id="IPR038765">
    <property type="entry name" value="Papain-like_cys_pep_sf"/>
</dbReference>
<dbReference type="PANTHER" id="PTHR33447:SF2">
    <property type="entry name" value="GLUTATHIONE GAMMA-GLUTAMYLCYSTEINYLTRANSFERASE"/>
    <property type="match status" value="1"/>
</dbReference>
<organism evidence="6 7">
    <name type="scientific">Mycoemilia scoparia</name>
    <dbReference type="NCBI Taxonomy" id="417184"/>
    <lineage>
        <taxon>Eukaryota</taxon>
        <taxon>Fungi</taxon>
        <taxon>Fungi incertae sedis</taxon>
        <taxon>Zoopagomycota</taxon>
        <taxon>Kickxellomycotina</taxon>
        <taxon>Kickxellomycetes</taxon>
        <taxon>Kickxellales</taxon>
        <taxon>Kickxellaceae</taxon>
        <taxon>Mycoemilia</taxon>
    </lineage>
</organism>
<dbReference type="GO" id="GO:0098849">
    <property type="term" value="P:cellular detoxification of cadmium ion"/>
    <property type="evidence" value="ECO:0007669"/>
    <property type="project" value="TreeGrafter"/>
</dbReference>
<reference evidence="6" key="1">
    <citation type="submission" date="2022-07" db="EMBL/GenBank/DDBJ databases">
        <title>Phylogenomic reconstructions and comparative analyses of Kickxellomycotina fungi.</title>
        <authorList>
            <person name="Reynolds N.K."/>
            <person name="Stajich J.E."/>
            <person name="Barry K."/>
            <person name="Grigoriev I.V."/>
            <person name="Crous P."/>
            <person name="Smith M.E."/>
        </authorList>
    </citation>
    <scope>NUCLEOTIDE SEQUENCE</scope>
    <source>
        <strain evidence="6">NBRC 100468</strain>
    </source>
</reference>
<evidence type="ECO:0000256" key="3">
    <source>
        <dbReference type="ARBA" id="ARBA00022679"/>
    </source>
</evidence>
<dbReference type="InterPro" id="IPR040409">
    <property type="entry name" value="PCS-like"/>
</dbReference>
<protein>
    <recommendedName>
        <fullName evidence="1">glutathione gamma-glutamylcysteinyltransferase</fullName>
        <ecNumber evidence="1">2.3.2.15</ecNumber>
    </recommendedName>
</protein>
<keyword evidence="7" id="KW-1185">Reference proteome</keyword>
<evidence type="ECO:0000313" key="6">
    <source>
        <dbReference type="EMBL" id="KAJ1918949.1"/>
    </source>
</evidence>
<dbReference type="Gene3D" id="3.90.70.30">
    <property type="entry name" value="Phytochelatin synthase, N-terminal domain"/>
    <property type="match status" value="1"/>
</dbReference>
<dbReference type="FunFam" id="3.90.70.30:FF:000001">
    <property type="entry name" value="Glutathione gamma-glutamylcysteinyltransferase 1"/>
    <property type="match status" value="1"/>
</dbReference>
<comment type="caution">
    <text evidence="6">The sequence shown here is derived from an EMBL/GenBank/DDBJ whole genome shotgun (WGS) entry which is preliminary data.</text>
</comment>
<dbReference type="InterPro" id="IPR038156">
    <property type="entry name" value="PCS_N_sf"/>
</dbReference>
<evidence type="ECO:0000313" key="7">
    <source>
        <dbReference type="Proteomes" id="UP001150538"/>
    </source>
</evidence>
<dbReference type="AlphaFoldDB" id="A0A9W8DU94"/>
<name>A0A9W8DU94_9FUNG</name>
<proteinExistence type="predicted"/>
<dbReference type="OrthoDB" id="448954at2759"/>